<dbReference type="SMART" id="SM00388">
    <property type="entry name" value="HisKA"/>
    <property type="match status" value="1"/>
</dbReference>
<dbReference type="Pfam" id="PF00512">
    <property type="entry name" value="HisKA"/>
    <property type="match status" value="1"/>
</dbReference>
<evidence type="ECO:0000256" key="4">
    <source>
        <dbReference type="ARBA" id="ARBA00023015"/>
    </source>
</evidence>
<dbReference type="EMBL" id="BAAAZC010000031">
    <property type="protein sequence ID" value="GAA3990157.1"/>
    <property type="molecule type" value="Genomic_DNA"/>
</dbReference>
<dbReference type="Gene3D" id="2.60.40.10">
    <property type="entry name" value="Immunoglobulins"/>
    <property type="match status" value="1"/>
</dbReference>
<dbReference type="PROSITE" id="PS50110">
    <property type="entry name" value="RESPONSE_REGULATORY"/>
    <property type="match status" value="1"/>
</dbReference>
<proteinExistence type="predicted"/>
<dbReference type="InterPro" id="IPR036890">
    <property type="entry name" value="HATPase_C_sf"/>
</dbReference>
<dbReference type="Gene3D" id="3.40.50.2300">
    <property type="match status" value="1"/>
</dbReference>
<reference evidence="11" key="1">
    <citation type="journal article" date="2019" name="Int. J. Syst. Evol. Microbiol.">
        <title>The Global Catalogue of Microorganisms (GCM) 10K type strain sequencing project: providing services to taxonomists for standard genome sequencing and annotation.</title>
        <authorList>
            <consortium name="The Broad Institute Genomics Platform"/>
            <consortium name="The Broad Institute Genome Sequencing Center for Infectious Disease"/>
            <person name="Wu L."/>
            <person name="Ma J."/>
        </authorList>
    </citation>
    <scope>NUCLEOTIDE SEQUENCE [LARGE SCALE GENOMIC DNA]</scope>
    <source>
        <strain evidence="11">JCM 16601</strain>
    </source>
</reference>
<dbReference type="PROSITE" id="PS50109">
    <property type="entry name" value="HIS_KIN"/>
    <property type="match status" value="1"/>
</dbReference>
<feature type="domain" description="Response regulatory" evidence="9">
    <location>
        <begin position="1103"/>
        <end position="1218"/>
    </location>
</feature>
<dbReference type="Gene3D" id="2.130.10.10">
    <property type="entry name" value="YVTN repeat-like/Quinoprotein amine dehydrogenase"/>
    <property type="match status" value="3"/>
</dbReference>
<organism evidence="10 11">
    <name type="scientific">Mucilaginibacter dorajii</name>
    <dbReference type="NCBI Taxonomy" id="692994"/>
    <lineage>
        <taxon>Bacteria</taxon>
        <taxon>Pseudomonadati</taxon>
        <taxon>Bacteroidota</taxon>
        <taxon>Sphingobacteriia</taxon>
        <taxon>Sphingobacteriales</taxon>
        <taxon>Sphingobacteriaceae</taxon>
        <taxon>Mucilaginibacter</taxon>
    </lineage>
</organism>
<dbReference type="SMART" id="SM00342">
    <property type="entry name" value="HTH_ARAC"/>
    <property type="match status" value="1"/>
</dbReference>
<dbReference type="SMART" id="SM00387">
    <property type="entry name" value="HATPase_c"/>
    <property type="match status" value="1"/>
</dbReference>
<dbReference type="InterPro" id="IPR011006">
    <property type="entry name" value="CheY-like_superfamily"/>
</dbReference>
<dbReference type="CDD" id="cd00075">
    <property type="entry name" value="HATPase"/>
    <property type="match status" value="1"/>
</dbReference>
<dbReference type="Pfam" id="PF12833">
    <property type="entry name" value="HTH_18"/>
    <property type="match status" value="1"/>
</dbReference>
<evidence type="ECO:0000256" key="6">
    <source>
        <dbReference type="PROSITE-ProRule" id="PRU00169"/>
    </source>
</evidence>
<evidence type="ECO:0000259" key="8">
    <source>
        <dbReference type="PROSITE" id="PS50109"/>
    </source>
</evidence>
<name>A0ABP7QZQ0_9SPHI</name>
<dbReference type="SUPFAM" id="SSF47384">
    <property type="entry name" value="Homodimeric domain of signal transducing histidine kinase"/>
    <property type="match status" value="1"/>
</dbReference>
<evidence type="ECO:0000259" key="7">
    <source>
        <dbReference type="PROSITE" id="PS01124"/>
    </source>
</evidence>
<keyword evidence="4" id="KW-0805">Transcription regulation</keyword>
<dbReference type="Pfam" id="PF07494">
    <property type="entry name" value="Reg_prop"/>
    <property type="match status" value="4"/>
</dbReference>
<evidence type="ECO:0000256" key="1">
    <source>
        <dbReference type="ARBA" id="ARBA00000085"/>
    </source>
</evidence>
<dbReference type="InterPro" id="IPR004358">
    <property type="entry name" value="Sig_transdc_His_kin-like_C"/>
</dbReference>
<dbReference type="InterPro" id="IPR011110">
    <property type="entry name" value="Reg_prop"/>
</dbReference>
<dbReference type="Pfam" id="PF07495">
    <property type="entry name" value="Y_Y_Y"/>
    <property type="match status" value="1"/>
</dbReference>
<dbReference type="InterPro" id="IPR013783">
    <property type="entry name" value="Ig-like_fold"/>
</dbReference>
<feature type="domain" description="Histidine kinase" evidence="8">
    <location>
        <begin position="830"/>
        <end position="1047"/>
    </location>
</feature>
<comment type="caution">
    <text evidence="10">The sequence shown here is derived from an EMBL/GenBank/DDBJ whole genome shotgun (WGS) entry which is preliminary data.</text>
</comment>
<protein>
    <recommendedName>
        <fullName evidence="2">histidine kinase</fullName>
        <ecNumber evidence="2">2.7.13.3</ecNumber>
    </recommendedName>
</protein>
<dbReference type="InterPro" id="IPR009057">
    <property type="entry name" value="Homeodomain-like_sf"/>
</dbReference>
<sequence>MRSRKFRILLLVVFALINGGNVLAQNFSYLGIEQGLSNNTVTTIYKDRLGFMWFGTLDGLNRFDGYNFKVFRNKFNDFHSLPNDIINCINEDNNGNLWVGTPKGVGKLDSRTQEFLRLNYKDNLNRSKSFDNWIYDIKADGRGNMYIGAADLGLSVYSIQTGRLNRIPIVDGHGNIIHKYTANAVAILNAAEVLFTVEDFGLFVYNSNSQRATVLAGSLPVASAIRIDNRKGKAWIGTRNGLFIYSLGAHVIQKRRFDDKGLNNSWVTDLLIDKNDVIWATTDGRGIVKIKENQADVLIKQENPGTLSSNAVYAIYEDELSKLWIGTLRGGIDVIDAKKNQFKTYVHKPYTNNSLVNDFTFSFCEDKDKRVWIGTDGGGISLWDRTSNSFENNPYKISDGGQTSNFHVASIIKDAQQSIWIAAFAGGVYRFNSSNKQFDPIATKNNQALNAVWKLYCDRDQDIWATCLLGLTNSDKNSRIFKFDHKLNKFISASFPIAEDILSIVDDGGNGLWMGSFTNLIHVNKKNGVDEKFNLRTAVRALFKSRSGKLWIGTYGRGLMSFDQRSGKFVSYTEENGLCNNKVLNIEEDGRNDIWVSTYNGIAKLVPSTGHIENFYVADGLQSNQFYYNASAKLTDGEILFGGIKGYNSFNPDSIKQFHDFPKLLITGLRVDNALVNGNNSFVKDNKNTLETEHIELPYDKAVLSIDYAALEYSKPEKIQYAYIIEGRDKKWNFVNNTRTINYSRLNEGSYLLKIKSTNASGIWNTNERVIHIIVLPPWYRTWWAYCFYLGLISLSICGFLFYQRKQTRLEYEMKLTKELNEKKISFFTNISHELRTPLTLIVNPIKDLLQSNGSNTDLIDISSVYRNSRRLLSLVDQLLLFRTSENEIADLQQQWINLKDVCYEVFLCFNNQVTAKKLDYHFECNDHEIKVFADREKLEIVLFNLLSNAIKYTPEQGRVVLELNKDERFVTVFVKDTGQGIPEGTGEKLFEKFYRIPFENQTTEQGGFGIGLFLAKRYMEIQHGSLTYSSVFGKGTTFQLQLPVFSDNEVGHKQEARNGSSFPLLQELIADTSEIERTAKPSSSCNDYVEEILGDIVNERPVILLIDDDRAIRNYIKQLLVNNYTVYEADNTENGFEIVLENEPDIIVCDVIMNGTTGVEFCAKMKESPSFSHIPIILLTGTSSPEVKLKGIECGADDYITKPFESDLLVARIKSLLKGRDTLKDYFFNEITLKNNSLKIPVEYSDFLSTCIRIVESHLDDDDFSIKVLSEEVGMSRSTLFRKIKSISGLSNMEFIRYIRMRKAAELMIQTDLQIKEIAFQIGFQDIRYFREQFHKLFEMNPSDFVRKYRKNFNVNRSLNNSFVNQKKEK</sequence>
<gene>
    <name evidence="10" type="ORF">GCM10022210_49580</name>
</gene>
<dbReference type="InterPro" id="IPR005467">
    <property type="entry name" value="His_kinase_dom"/>
</dbReference>
<dbReference type="SUPFAM" id="SSF46689">
    <property type="entry name" value="Homeodomain-like"/>
    <property type="match status" value="1"/>
</dbReference>
<keyword evidence="3 6" id="KW-0597">Phosphoprotein</keyword>
<dbReference type="Pfam" id="PF02518">
    <property type="entry name" value="HATPase_c"/>
    <property type="match status" value="1"/>
</dbReference>
<dbReference type="PRINTS" id="PR00344">
    <property type="entry name" value="BCTRLSENSOR"/>
</dbReference>
<keyword evidence="5" id="KW-0804">Transcription</keyword>
<dbReference type="SUPFAM" id="SSF63829">
    <property type="entry name" value="Calcium-dependent phosphotriesterase"/>
    <property type="match status" value="3"/>
</dbReference>
<dbReference type="Proteomes" id="UP001500742">
    <property type="component" value="Unassembled WGS sequence"/>
</dbReference>
<feature type="modified residue" description="4-aspartylphosphate" evidence="6">
    <location>
        <position position="1151"/>
    </location>
</feature>
<evidence type="ECO:0000256" key="2">
    <source>
        <dbReference type="ARBA" id="ARBA00012438"/>
    </source>
</evidence>
<dbReference type="Gene3D" id="1.10.10.60">
    <property type="entry name" value="Homeodomain-like"/>
    <property type="match status" value="1"/>
</dbReference>
<dbReference type="Gene3D" id="1.10.287.130">
    <property type="match status" value="1"/>
</dbReference>
<dbReference type="SUPFAM" id="SSF52172">
    <property type="entry name" value="CheY-like"/>
    <property type="match status" value="1"/>
</dbReference>
<dbReference type="InterPro" id="IPR003594">
    <property type="entry name" value="HATPase_dom"/>
</dbReference>
<dbReference type="PROSITE" id="PS01124">
    <property type="entry name" value="HTH_ARAC_FAMILY_2"/>
    <property type="match status" value="1"/>
</dbReference>
<keyword evidence="11" id="KW-1185">Reference proteome</keyword>
<dbReference type="InterPro" id="IPR036097">
    <property type="entry name" value="HisK_dim/P_sf"/>
</dbReference>
<dbReference type="PANTHER" id="PTHR43547">
    <property type="entry name" value="TWO-COMPONENT HISTIDINE KINASE"/>
    <property type="match status" value="1"/>
</dbReference>
<evidence type="ECO:0000259" key="9">
    <source>
        <dbReference type="PROSITE" id="PS50110"/>
    </source>
</evidence>
<dbReference type="InterPro" id="IPR018060">
    <property type="entry name" value="HTH_AraC"/>
</dbReference>
<dbReference type="Gene3D" id="3.30.565.10">
    <property type="entry name" value="Histidine kinase-like ATPase, C-terminal domain"/>
    <property type="match status" value="1"/>
</dbReference>
<comment type="catalytic activity">
    <reaction evidence="1">
        <text>ATP + protein L-histidine = ADP + protein N-phospho-L-histidine.</text>
        <dbReference type="EC" id="2.7.13.3"/>
    </reaction>
</comment>
<dbReference type="InterPro" id="IPR015943">
    <property type="entry name" value="WD40/YVTN_repeat-like_dom_sf"/>
</dbReference>
<dbReference type="Pfam" id="PF00072">
    <property type="entry name" value="Response_reg"/>
    <property type="match status" value="1"/>
</dbReference>
<evidence type="ECO:0000313" key="11">
    <source>
        <dbReference type="Proteomes" id="UP001500742"/>
    </source>
</evidence>
<dbReference type="RefSeq" id="WP_259086759.1">
    <property type="nucleotide sequence ID" value="NZ_BAAAZC010000031.1"/>
</dbReference>
<evidence type="ECO:0000313" key="10">
    <source>
        <dbReference type="EMBL" id="GAA3990157.1"/>
    </source>
</evidence>
<dbReference type="PANTHER" id="PTHR43547:SF2">
    <property type="entry name" value="HYBRID SIGNAL TRANSDUCTION HISTIDINE KINASE C"/>
    <property type="match status" value="1"/>
</dbReference>
<dbReference type="InterPro" id="IPR011123">
    <property type="entry name" value="Y_Y_Y"/>
</dbReference>
<dbReference type="InterPro" id="IPR001789">
    <property type="entry name" value="Sig_transdc_resp-reg_receiver"/>
</dbReference>
<dbReference type="CDD" id="cd00082">
    <property type="entry name" value="HisKA"/>
    <property type="match status" value="1"/>
</dbReference>
<dbReference type="SUPFAM" id="SSF55874">
    <property type="entry name" value="ATPase domain of HSP90 chaperone/DNA topoisomerase II/histidine kinase"/>
    <property type="match status" value="1"/>
</dbReference>
<dbReference type="InterPro" id="IPR003661">
    <property type="entry name" value="HisK_dim/P_dom"/>
</dbReference>
<feature type="domain" description="HTH araC/xylS-type" evidence="7">
    <location>
        <begin position="1250"/>
        <end position="1349"/>
    </location>
</feature>
<accession>A0ABP7QZQ0</accession>
<evidence type="ECO:0000256" key="5">
    <source>
        <dbReference type="ARBA" id="ARBA00023163"/>
    </source>
</evidence>
<dbReference type="SMART" id="SM00448">
    <property type="entry name" value="REC"/>
    <property type="match status" value="1"/>
</dbReference>
<dbReference type="EC" id="2.7.13.3" evidence="2"/>
<evidence type="ECO:0000256" key="3">
    <source>
        <dbReference type="ARBA" id="ARBA00022553"/>
    </source>
</evidence>